<feature type="binding site" evidence="6">
    <location>
        <begin position="296"/>
        <end position="297"/>
    </location>
    <ligand>
        <name>substrate</name>
    </ligand>
</feature>
<dbReference type="PROSITE" id="PS00957">
    <property type="entry name" value="NAD_G3PDH"/>
    <property type="match status" value="1"/>
</dbReference>
<evidence type="ECO:0000256" key="2">
    <source>
        <dbReference type="ARBA" id="ARBA00023002"/>
    </source>
</evidence>
<evidence type="ECO:0000256" key="5">
    <source>
        <dbReference type="PIRSR" id="PIRSR000114-1"/>
    </source>
</evidence>
<feature type="binding site" evidence="7">
    <location>
        <position position="181"/>
    </location>
    <ligand>
        <name>NAD(+)</name>
        <dbReference type="ChEBI" id="CHEBI:57540"/>
    </ligand>
</feature>
<name>Q4UGP1_THEAN</name>
<dbReference type="SUPFAM" id="SSF48179">
    <property type="entry name" value="6-phosphogluconate dehydrogenase C-terminal domain-like"/>
    <property type="match status" value="1"/>
</dbReference>
<dbReference type="GO" id="GO:0141152">
    <property type="term" value="F:glycerol-3-phosphate dehydrogenase (NAD+) activity"/>
    <property type="evidence" value="ECO:0007669"/>
    <property type="project" value="UniProtKB-UniRule"/>
</dbReference>
<dbReference type="InterPro" id="IPR006109">
    <property type="entry name" value="G3P_DH_NAD-dep_C"/>
</dbReference>
<sequence>MGCNDCNEINVFGWGIERGISSLLLKMVGKKVTVVGCGNWGTAAAKVISENTPKFNLFNPTVRMWVLEEKVDGVNLSELINTTHENKKYLPGIKLPDNLLAVPDLNECVKDADLFIFVIPHQFVKSTAMKIKDSGLLKKEAVALTLVKGIMILDNKPVLVSDVIERELGIPCSALSGANVANCIAREEFSEATVAYTTKEEGKVWQRLFDRPYFKIRCIKDVAGIQVYGAIKNVVALSAGFCDGLGLGSNTKAAVMRIGLVEIHKFAKLFFPTVSEEVVFESAGVADLITTCIGGRNVRCAAEFAAKHGSRSWNEIEQEFLNGQKLQGVSTCHEVYEVLKTHNLLEQFPLFHVTYKVAFESTHPSELINSLSTEELESFE</sequence>
<evidence type="ECO:0000313" key="13">
    <source>
        <dbReference type="Proteomes" id="UP000001950"/>
    </source>
</evidence>
<dbReference type="STRING" id="5874.Q4UGP1"/>
<dbReference type="OMA" id="NRMFGNM"/>
<dbReference type="PRINTS" id="PR00077">
    <property type="entry name" value="GPDHDRGNASE"/>
</dbReference>
<feature type="binding site" evidence="7">
    <location>
        <position position="123"/>
    </location>
    <ligand>
        <name>NAD(+)</name>
        <dbReference type="ChEBI" id="CHEBI:57540"/>
    </ligand>
</feature>
<dbReference type="Pfam" id="PF07479">
    <property type="entry name" value="NAD_Gly3P_dh_C"/>
    <property type="match status" value="1"/>
</dbReference>
<organism evidence="12 13">
    <name type="scientific">Theileria annulata</name>
    <dbReference type="NCBI Taxonomy" id="5874"/>
    <lineage>
        <taxon>Eukaryota</taxon>
        <taxon>Sar</taxon>
        <taxon>Alveolata</taxon>
        <taxon>Apicomplexa</taxon>
        <taxon>Aconoidasida</taxon>
        <taxon>Piroplasmida</taxon>
        <taxon>Theileriidae</taxon>
        <taxon>Theileria</taxon>
    </lineage>
</organism>
<dbReference type="EMBL" id="CR940347">
    <property type="protein sequence ID" value="CAI73748.1"/>
    <property type="molecule type" value="Genomic_DNA"/>
</dbReference>
<feature type="binding site" evidence="7">
    <location>
        <position position="325"/>
    </location>
    <ligand>
        <name>NAD(+)</name>
        <dbReference type="ChEBI" id="CHEBI:57540"/>
    </ligand>
</feature>
<feature type="domain" description="Glycerol-3-phosphate dehydrogenase NAD-dependent N-terminal" evidence="10">
    <location>
        <begin position="31"/>
        <end position="200"/>
    </location>
</feature>
<dbReference type="InterPro" id="IPR017751">
    <property type="entry name" value="G3P_DH_NAD-dep_euk"/>
</dbReference>
<dbReference type="InterPro" id="IPR008927">
    <property type="entry name" value="6-PGluconate_DH-like_C_sf"/>
</dbReference>
<feature type="binding site" evidence="7">
    <location>
        <position position="296"/>
    </location>
    <ligand>
        <name>NAD(+)</name>
        <dbReference type="ChEBI" id="CHEBI:57540"/>
    </ligand>
</feature>
<evidence type="ECO:0000256" key="8">
    <source>
        <dbReference type="RuleBase" id="RU000437"/>
    </source>
</evidence>
<dbReference type="SUPFAM" id="SSF51735">
    <property type="entry name" value="NAD(P)-binding Rossmann-fold domains"/>
    <property type="match status" value="1"/>
</dbReference>
<evidence type="ECO:0000259" key="11">
    <source>
        <dbReference type="Pfam" id="PF07479"/>
    </source>
</evidence>
<dbReference type="Proteomes" id="UP000001950">
    <property type="component" value="Chromosome 1"/>
</dbReference>
<evidence type="ECO:0000313" key="12">
    <source>
        <dbReference type="EMBL" id="CAI73748.1"/>
    </source>
</evidence>
<feature type="domain" description="Glycerol-3-phosphate dehydrogenase NAD-dependent C-terminal" evidence="11">
    <location>
        <begin position="221"/>
        <end position="368"/>
    </location>
</feature>
<dbReference type="Pfam" id="PF01210">
    <property type="entry name" value="NAD_Gly3P_dh_N"/>
    <property type="match status" value="1"/>
</dbReference>
<protein>
    <recommendedName>
        <fullName evidence="9">Glycerol-3-phosphate dehydrogenase [NAD(+)]</fullName>
        <ecNumber evidence="9">1.1.1.8</ecNumber>
    </recommendedName>
</protein>
<feature type="active site" description="Proton acceptor" evidence="5">
    <location>
        <position position="232"/>
    </location>
</feature>
<dbReference type="Gene3D" id="3.40.50.720">
    <property type="entry name" value="NAD(P)-binding Rossmann-like Domain"/>
    <property type="match status" value="1"/>
</dbReference>
<dbReference type="eggNOG" id="KOG2711">
    <property type="taxonomic scope" value="Eukaryota"/>
</dbReference>
<feature type="binding site" evidence="6">
    <location>
        <position position="148"/>
    </location>
    <ligand>
        <name>substrate</name>
    </ligand>
</feature>
<dbReference type="InterPro" id="IPR013328">
    <property type="entry name" value="6PGD_dom2"/>
</dbReference>
<dbReference type="NCBIfam" id="TIGR03376">
    <property type="entry name" value="glycerol3P_DH"/>
    <property type="match status" value="1"/>
</dbReference>
<dbReference type="RefSeq" id="XP_954425.1">
    <property type="nucleotide sequence ID" value="XM_949332.1"/>
</dbReference>
<dbReference type="PIRSF" id="PIRSF000114">
    <property type="entry name" value="Glycerol-3-P_dh"/>
    <property type="match status" value="1"/>
</dbReference>
<dbReference type="GO" id="GO:0005829">
    <property type="term" value="C:cytosol"/>
    <property type="evidence" value="ECO:0007669"/>
    <property type="project" value="TreeGrafter"/>
</dbReference>
<keyword evidence="3 7" id="KW-0520">NAD</keyword>
<dbReference type="FunFam" id="1.10.1040.10:FF:000004">
    <property type="entry name" value="Glycerol-3-phosphate dehydrogenase [NAD(+)]"/>
    <property type="match status" value="1"/>
</dbReference>
<dbReference type="AlphaFoldDB" id="Q4UGP1"/>
<dbReference type="GO" id="GO:0051287">
    <property type="term" value="F:NAD binding"/>
    <property type="evidence" value="ECO:0007669"/>
    <property type="project" value="UniProtKB-UniRule"/>
</dbReference>
<dbReference type="PANTHER" id="PTHR11728:SF8">
    <property type="entry name" value="GLYCEROL-3-PHOSPHATE DEHYDROGENASE [NAD(+)]-RELATED"/>
    <property type="match status" value="1"/>
</dbReference>
<dbReference type="GO" id="GO:0005975">
    <property type="term" value="P:carbohydrate metabolic process"/>
    <property type="evidence" value="ECO:0007669"/>
    <property type="project" value="InterPro"/>
</dbReference>
<comment type="similarity">
    <text evidence="1 8">Belongs to the NAD-dependent glycerol-3-phosphate dehydrogenase family.</text>
</comment>
<dbReference type="GO" id="GO:0046168">
    <property type="term" value="P:glycerol-3-phosphate catabolic process"/>
    <property type="evidence" value="ECO:0007669"/>
    <property type="project" value="UniProtKB-UniRule"/>
</dbReference>
<reference evidence="12 13" key="1">
    <citation type="journal article" date="2005" name="Science">
        <title>Genome of the host-cell transforming parasite Theileria annulata compared with T. parva.</title>
        <authorList>
            <person name="Pain A."/>
            <person name="Renauld H."/>
            <person name="Berriman M."/>
            <person name="Murphy L."/>
            <person name="Yeats C.A."/>
            <person name="Weir W."/>
            <person name="Kerhornou A."/>
            <person name="Aslett M."/>
            <person name="Bishop R."/>
            <person name="Bouchier C."/>
            <person name="Cochet M."/>
            <person name="Coulson R.M.R."/>
            <person name="Cronin A."/>
            <person name="de Villiers E.P."/>
            <person name="Fraser A."/>
            <person name="Fosker N."/>
            <person name="Gardner M."/>
            <person name="Goble A."/>
            <person name="Griffiths-Jones S."/>
            <person name="Harris D.E."/>
            <person name="Katzer F."/>
            <person name="Larke N."/>
            <person name="Lord A."/>
            <person name="Maser P."/>
            <person name="McKellar S."/>
            <person name="Mooney P."/>
            <person name="Morton F."/>
            <person name="Nene V."/>
            <person name="O'Neil S."/>
            <person name="Price C."/>
            <person name="Quail M.A."/>
            <person name="Rabbinowitsch E."/>
            <person name="Rawlings N.D."/>
            <person name="Rutter S."/>
            <person name="Saunders D."/>
            <person name="Seeger K."/>
            <person name="Shah T."/>
            <person name="Squares R."/>
            <person name="Squares S."/>
            <person name="Tivey A."/>
            <person name="Walker A.R."/>
            <person name="Woodward J."/>
            <person name="Dobbelaere D.A.E."/>
            <person name="Langsley G."/>
            <person name="Rajandream M.A."/>
            <person name="McKeever D."/>
            <person name="Shiels B."/>
            <person name="Tait A."/>
            <person name="Barrell B.G."/>
            <person name="Hall N."/>
        </authorList>
    </citation>
    <scope>NUCLEOTIDE SEQUENCE [LARGE SCALE GENOMIC DNA]</scope>
    <source>
        <strain evidence="13">Ankara</strain>
    </source>
</reference>
<keyword evidence="13" id="KW-1185">Reference proteome</keyword>
<evidence type="ECO:0000256" key="3">
    <source>
        <dbReference type="ARBA" id="ARBA00023027"/>
    </source>
</evidence>
<accession>Q4UGP1</accession>
<evidence type="ECO:0000256" key="4">
    <source>
        <dbReference type="ARBA" id="ARBA00048683"/>
    </source>
</evidence>
<dbReference type="KEGG" id="tan:TA21330"/>
<comment type="catalytic activity">
    <reaction evidence="4 9">
        <text>sn-glycerol 3-phosphate + NAD(+) = dihydroxyacetone phosphate + NADH + H(+)</text>
        <dbReference type="Rhea" id="RHEA:11092"/>
        <dbReference type="ChEBI" id="CHEBI:15378"/>
        <dbReference type="ChEBI" id="CHEBI:57540"/>
        <dbReference type="ChEBI" id="CHEBI:57597"/>
        <dbReference type="ChEBI" id="CHEBI:57642"/>
        <dbReference type="ChEBI" id="CHEBI:57945"/>
        <dbReference type="EC" id="1.1.1.8"/>
    </reaction>
</comment>
<evidence type="ECO:0000256" key="7">
    <source>
        <dbReference type="PIRSR" id="PIRSR000114-3"/>
    </source>
</evidence>
<feature type="binding site" evidence="7">
    <location>
        <position position="327"/>
    </location>
    <ligand>
        <name>NAD(+)</name>
        <dbReference type="ChEBI" id="CHEBI:57540"/>
    </ligand>
</feature>
<feature type="binding site" evidence="7">
    <location>
        <begin position="36"/>
        <end position="41"/>
    </location>
    <ligand>
        <name>NAD(+)</name>
        <dbReference type="ChEBI" id="CHEBI:57540"/>
    </ligand>
</feature>
<evidence type="ECO:0000256" key="9">
    <source>
        <dbReference type="RuleBase" id="RU361243"/>
    </source>
</evidence>
<evidence type="ECO:0000256" key="6">
    <source>
        <dbReference type="PIRSR" id="PIRSR000114-2"/>
    </source>
</evidence>
<gene>
    <name evidence="12" type="ORF">TA21330</name>
</gene>
<dbReference type="InterPro" id="IPR036291">
    <property type="entry name" value="NAD(P)-bd_dom_sf"/>
</dbReference>
<dbReference type="OrthoDB" id="10263760at2759"/>
<proteinExistence type="inferred from homology"/>
<dbReference type="Gene3D" id="1.10.1040.10">
    <property type="entry name" value="N-(1-d-carboxylethyl)-l-norvaline Dehydrogenase, domain 2"/>
    <property type="match status" value="1"/>
</dbReference>
<dbReference type="GeneID" id="3863748"/>
<dbReference type="InterPro" id="IPR006168">
    <property type="entry name" value="G3P_DH_NAD-dep"/>
</dbReference>
<dbReference type="EC" id="1.1.1.8" evidence="9"/>
<dbReference type="GO" id="GO:0042803">
    <property type="term" value="F:protein homodimerization activity"/>
    <property type="evidence" value="ECO:0007669"/>
    <property type="project" value="InterPro"/>
</dbReference>
<dbReference type="VEuPathDB" id="PiroplasmaDB:TA21330"/>
<dbReference type="FunFam" id="3.40.50.720:FF:000365">
    <property type="entry name" value="Glycerol-3-phosphate dehydrogenase [NAD(+)]"/>
    <property type="match status" value="1"/>
</dbReference>
<evidence type="ECO:0000259" key="10">
    <source>
        <dbReference type="Pfam" id="PF01210"/>
    </source>
</evidence>
<dbReference type="PANTHER" id="PTHR11728">
    <property type="entry name" value="GLYCEROL-3-PHOSPHATE DEHYDROGENASE"/>
    <property type="match status" value="1"/>
</dbReference>
<evidence type="ECO:0000256" key="1">
    <source>
        <dbReference type="ARBA" id="ARBA00011009"/>
    </source>
</evidence>
<dbReference type="FunCoup" id="Q4UGP1">
    <property type="interactions" value="53"/>
</dbReference>
<keyword evidence="2 8" id="KW-0560">Oxidoreductase</keyword>
<dbReference type="InterPro" id="IPR011128">
    <property type="entry name" value="G3P_DH_NAD-dep_N"/>
</dbReference>
<dbReference type="InParanoid" id="Q4UGP1"/>